<dbReference type="InterPro" id="IPR013783">
    <property type="entry name" value="Ig-like_fold"/>
</dbReference>
<dbReference type="EMBL" id="JBHMEZ010000001">
    <property type="protein sequence ID" value="MFB9051939.1"/>
    <property type="molecule type" value="Genomic_DNA"/>
</dbReference>
<name>A0ABV5EXN0_9FLAO</name>
<accession>A0ABV5EXN0</accession>
<evidence type="ECO:0000313" key="1">
    <source>
        <dbReference type="EMBL" id="MFB9051939.1"/>
    </source>
</evidence>
<evidence type="ECO:0000313" key="2">
    <source>
        <dbReference type="Proteomes" id="UP001589605"/>
    </source>
</evidence>
<protein>
    <recommendedName>
        <fullName evidence="3">T9SS type A sorting domain-containing protein</fullName>
    </recommendedName>
</protein>
<comment type="caution">
    <text evidence="1">The sequence shown here is derived from an EMBL/GenBank/DDBJ whole genome shotgun (WGS) entry which is preliminary data.</text>
</comment>
<keyword evidence="2" id="KW-1185">Reference proteome</keyword>
<evidence type="ECO:0008006" key="3">
    <source>
        <dbReference type="Google" id="ProtNLM"/>
    </source>
</evidence>
<organism evidence="1 2">
    <name type="scientific">Formosa undariae</name>
    <dbReference type="NCBI Taxonomy" id="1325436"/>
    <lineage>
        <taxon>Bacteria</taxon>
        <taxon>Pseudomonadati</taxon>
        <taxon>Bacteroidota</taxon>
        <taxon>Flavobacteriia</taxon>
        <taxon>Flavobacteriales</taxon>
        <taxon>Flavobacteriaceae</taxon>
        <taxon>Formosa</taxon>
    </lineage>
</organism>
<dbReference type="Proteomes" id="UP001589605">
    <property type="component" value="Unassembled WGS sequence"/>
</dbReference>
<sequence length="1058" mass="114764">MKIKITQFQIIKLFKNMLFALFFMASIQGVIGQNVTGVFPTRITTNSTVTIIGSGFTSTTTISIPGISIVSGSKILVSGTEMTFSISASGNNDISGVLQVGGLATGFSLDYISPIHKILENGESSNVKKVTEIFTTYNGFWRSSQWKSDPTNIEQMPNTSHDLLAFTYNGVTYSTGVDDALLSANGVVFNSQLFYAYSTNGLDGVTYNNNYLAMADMIDGELNEGTEITSPEILDANIYEVLIDGVNGLDLGTGVTNFNQLADVEFYSSGGQLGALDDKAPDFLITQIAQAGSTDVYYYTDNFGNVVGRPIKLTIRENDDPEGDALLAYWRLDLYTFVPGINYGLAVPKERALTSNEVRPIRMAAFTFEDFQINEANVADINNINMVAGGTADLAFLAYNRGSFNIKTPVFNTYPVSKYVCEVPSTDAVTFTGTAEVSGGNTGTPEEAITFQWYKFNEIIPGATSNSYTIPGDIGMSSFGTYKLKATNSFGSVIVPTKLIQGGIPVYWDGTKWSFPPSFANTGITVKPEDRRFVFSSDYNEVADLVGCDCLVPFGSDATIPSGSVLKLIGNVTVETGGSLTFEDSSSLIQINDVSNENTNRGNIIMQRNATGTSDFIIWSTPVKDYNITNLSSPYTSNAYSWDVKKGTLGDWTFTSGLMSNAVGYAVHVPSNYQTSGFTANFGGTPLNGTISVDVLKTSDASALAELKNWNILGNPYPSAISADEFLAKNTLLNGNIRLYANNLEISNVASALSGAPYQNLVYDYNEQYISYNATGANPPQTTIGNISSGQGFYVQLAEGAAEGKAVFTNDIRYDEDGMAYDNSHFFKTNVTATDNDDKQLIWLSLIDDSNASASALIGYVQGATLGKDKMYDAYSDMQSLDLYTTVEDSKMVIQGRPLPFSDSDFIPLGANLPADGSYKIAIGDLKGSEFMDNARGIYLEDTYLNLEHDLRSSPYEFSGEQGDIKDRFILRFEQTLSIDDTVASSTYVNIINDVLNVKSLKNIKAVNVFDISGKKVISFKPNGQSNQLSESFKFSKGIYLTSVVLEGNVVVTKKVIN</sequence>
<proteinExistence type="predicted"/>
<gene>
    <name evidence="1" type="ORF">ACFFVB_02495</name>
</gene>
<dbReference type="RefSeq" id="WP_382380825.1">
    <property type="nucleotide sequence ID" value="NZ_JBHMEZ010000001.1"/>
</dbReference>
<reference evidence="1 2" key="1">
    <citation type="submission" date="2024-09" db="EMBL/GenBank/DDBJ databases">
        <authorList>
            <person name="Sun Q."/>
            <person name="Mori K."/>
        </authorList>
    </citation>
    <scope>NUCLEOTIDE SEQUENCE [LARGE SCALE GENOMIC DNA]</scope>
    <source>
        <strain evidence="1 2">CECT 8286</strain>
    </source>
</reference>
<dbReference type="Gene3D" id="2.60.40.10">
    <property type="entry name" value="Immunoglobulins"/>
    <property type="match status" value="1"/>
</dbReference>